<dbReference type="Proteomes" id="UP000828390">
    <property type="component" value="Unassembled WGS sequence"/>
</dbReference>
<name>A0A9D4FJ48_DREPO</name>
<reference evidence="1" key="2">
    <citation type="submission" date="2020-11" db="EMBL/GenBank/DDBJ databases">
        <authorList>
            <person name="McCartney M.A."/>
            <person name="Auch B."/>
            <person name="Kono T."/>
            <person name="Mallez S."/>
            <person name="Becker A."/>
            <person name="Gohl D.M."/>
            <person name="Silverstein K.A.T."/>
            <person name="Koren S."/>
            <person name="Bechman K.B."/>
            <person name="Herman A."/>
            <person name="Abrahante J.E."/>
            <person name="Garbe J."/>
        </authorList>
    </citation>
    <scope>NUCLEOTIDE SEQUENCE</scope>
    <source>
        <strain evidence="1">Duluth1</strain>
        <tissue evidence="1">Whole animal</tissue>
    </source>
</reference>
<keyword evidence="2" id="KW-1185">Reference proteome</keyword>
<protein>
    <submittedName>
        <fullName evidence="1">Uncharacterized protein</fullName>
    </submittedName>
</protein>
<evidence type="ECO:0000313" key="1">
    <source>
        <dbReference type="EMBL" id="KAH3797460.1"/>
    </source>
</evidence>
<dbReference type="AlphaFoldDB" id="A0A9D4FJ48"/>
<accession>A0A9D4FJ48</accession>
<dbReference type="EMBL" id="JAIWYP010000007">
    <property type="protein sequence ID" value="KAH3797460.1"/>
    <property type="molecule type" value="Genomic_DNA"/>
</dbReference>
<comment type="caution">
    <text evidence="1">The sequence shown here is derived from an EMBL/GenBank/DDBJ whole genome shotgun (WGS) entry which is preliminary data.</text>
</comment>
<gene>
    <name evidence="1" type="ORF">DPMN_151041</name>
</gene>
<proteinExistence type="predicted"/>
<evidence type="ECO:0000313" key="2">
    <source>
        <dbReference type="Proteomes" id="UP000828390"/>
    </source>
</evidence>
<sequence length="115" mass="13001">MFRTGMNCNSSSWSTFDKDASAADILSRMFVHCAMFCTKTRRMPRWRHQTISACSPVKHPSSWLVSSMTSVTQPIECCLKRGSGSFEKSGDIVVMCVYSSFRLSVRPGHLLLLHY</sequence>
<reference evidence="1" key="1">
    <citation type="journal article" date="2019" name="bioRxiv">
        <title>The Genome of the Zebra Mussel, Dreissena polymorpha: A Resource for Invasive Species Research.</title>
        <authorList>
            <person name="McCartney M.A."/>
            <person name="Auch B."/>
            <person name="Kono T."/>
            <person name="Mallez S."/>
            <person name="Zhang Y."/>
            <person name="Obille A."/>
            <person name="Becker A."/>
            <person name="Abrahante J.E."/>
            <person name="Garbe J."/>
            <person name="Badalamenti J.P."/>
            <person name="Herman A."/>
            <person name="Mangelson H."/>
            <person name="Liachko I."/>
            <person name="Sullivan S."/>
            <person name="Sone E.D."/>
            <person name="Koren S."/>
            <person name="Silverstein K.A.T."/>
            <person name="Beckman K.B."/>
            <person name="Gohl D.M."/>
        </authorList>
    </citation>
    <scope>NUCLEOTIDE SEQUENCE</scope>
    <source>
        <strain evidence="1">Duluth1</strain>
        <tissue evidence="1">Whole animal</tissue>
    </source>
</reference>
<organism evidence="1 2">
    <name type="scientific">Dreissena polymorpha</name>
    <name type="common">Zebra mussel</name>
    <name type="synonym">Mytilus polymorpha</name>
    <dbReference type="NCBI Taxonomy" id="45954"/>
    <lineage>
        <taxon>Eukaryota</taxon>
        <taxon>Metazoa</taxon>
        <taxon>Spiralia</taxon>
        <taxon>Lophotrochozoa</taxon>
        <taxon>Mollusca</taxon>
        <taxon>Bivalvia</taxon>
        <taxon>Autobranchia</taxon>
        <taxon>Heteroconchia</taxon>
        <taxon>Euheterodonta</taxon>
        <taxon>Imparidentia</taxon>
        <taxon>Neoheterodontei</taxon>
        <taxon>Myida</taxon>
        <taxon>Dreissenoidea</taxon>
        <taxon>Dreissenidae</taxon>
        <taxon>Dreissena</taxon>
    </lineage>
</organism>